<dbReference type="InterPro" id="IPR001173">
    <property type="entry name" value="Glyco_trans_2-like"/>
</dbReference>
<organism evidence="4 5">
    <name type="scientific">Chryseobacterium gallinarum</name>
    <dbReference type="NCBI Taxonomy" id="1324352"/>
    <lineage>
        <taxon>Bacteria</taxon>
        <taxon>Pseudomonadati</taxon>
        <taxon>Bacteroidota</taxon>
        <taxon>Flavobacteriia</taxon>
        <taxon>Flavobacteriales</taxon>
        <taxon>Weeksellaceae</taxon>
        <taxon>Chryseobacterium group</taxon>
        <taxon>Chryseobacterium</taxon>
    </lineage>
</organism>
<name>A0A0G3M472_CHRGL</name>
<dbReference type="Pfam" id="PF00535">
    <property type="entry name" value="Glycos_transf_2"/>
    <property type="match status" value="1"/>
</dbReference>
<dbReference type="SUPFAM" id="SSF53448">
    <property type="entry name" value="Nucleotide-diphospho-sugar transferases"/>
    <property type="match status" value="1"/>
</dbReference>
<keyword evidence="1" id="KW-0328">Glycosyltransferase</keyword>
<dbReference type="Proteomes" id="UP000035213">
    <property type="component" value="Chromosome"/>
</dbReference>
<reference evidence="4 5" key="1">
    <citation type="submission" date="2014-11" db="EMBL/GenBank/DDBJ databases">
        <authorList>
            <person name="Park G.-S."/>
            <person name="Hong S.-J."/>
            <person name="Jung B.K."/>
            <person name="Khan A.R."/>
            <person name="Kwak Y."/>
            <person name="Shin J.-H."/>
        </authorList>
    </citation>
    <scope>NUCLEOTIDE SEQUENCE [LARGE SCALE GENOMIC DNA]</scope>
    <source>
        <strain evidence="4 5">DSM 27622</strain>
    </source>
</reference>
<evidence type="ECO:0000259" key="3">
    <source>
        <dbReference type="Pfam" id="PF00535"/>
    </source>
</evidence>
<dbReference type="RefSeq" id="WP_053327855.1">
    <property type="nucleotide sequence ID" value="NZ_CP009928.1"/>
</dbReference>
<dbReference type="PANTHER" id="PTHR22916">
    <property type="entry name" value="GLYCOSYLTRANSFERASE"/>
    <property type="match status" value="1"/>
</dbReference>
<evidence type="ECO:0000256" key="2">
    <source>
        <dbReference type="ARBA" id="ARBA00022679"/>
    </source>
</evidence>
<dbReference type="KEGG" id="cgn:OK18_09515"/>
<evidence type="ECO:0000256" key="1">
    <source>
        <dbReference type="ARBA" id="ARBA00022676"/>
    </source>
</evidence>
<gene>
    <name evidence="4" type="ORF">OK18_09515</name>
</gene>
<evidence type="ECO:0000313" key="4">
    <source>
        <dbReference type="EMBL" id="AKK72828.1"/>
    </source>
</evidence>
<dbReference type="OrthoDB" id="927791at2"/>
<evidence type="ECO:0000313" key="5">
    <source>
        <dbReference type="Proteomes" id="UP000035213"/>
    </source>
</evidence>
<dbReference type="EMBL" id="CP009928">
    <property type="protein sequence ID" value="AKK72828.1"/>
    <property type="molecule type" value="Genomic_DNA"/>
</dbReference>
<protein>
    <submittedName>
        <fullName evidence="4">Capsular biosynthesis protein CpsI</fullName>
    </submittedName>
</protein>
<sequence length="314" mass="36069">MLDISVIIPVYNASEFLEKSVLSAIPFEEVKEVILVEDKSTDHSLEICRRLADEYSKVKLFQHPDKENHGAAASRNLGIEKSSGSFITFLDADDYYLPNRFDAEKKIFDDPKIDGIFGAIGIEYLTEKGKQEFQSKFSDNSLTTVNYPAEGKEVFRGLLGLTPKTFGTFFHLNTLTIRRSAIDKHHLRFNEILRVHQDSDFIIKLAFHCYLKSGIIDQAIAVRGIHDDNRITKIVKYSPQYNQRQHLFWNSLYDWSKLQPLDTEAAQHIALQKKAFELSLKKGFSKTVSLLLATVKNPNILRTKYRFTYSHEAE</sequence>
<dbReference type="GO" id="GO:0016758">
    <property type="term" value="F:hexosyltransferase activity"/>
    <property type="evidence" value="ECO:0007669"/>
    <property type="project" value="UniProtKB-ARBA"/>
</dbReference>
<dbReference type="PANTHER" id="PTHR22916:SF51">
    <property type="entry name" value="GLYCOSYLTRANSFERASE EPSH-RELATED"/>
    <property type="match status" value="1"/>
</dbReference>
<dbReference type="CDD" id="cd00761">
    <property type="entry name" value="Glyco_tranf_GTA_type"/>
    <property type="match status" value="1"/>
</dbReference>
<dbReference type="InterPro" id="IPR029044">
    <property type="entry name" value="Nucleotide-diphossugar_trans"/>
</dbReference>
<dbReference type="PATRIC" id="fig|1324352.5.peg.1994"/>
<keyword evidence="2" id="KW-0808">Transferase</keyword>
<proteinExistence type="predicted"/>
<accession>A0A0G3M472</accession>
<dbReference type="Gene3D" id="3.90.550.10">
    <property type="entry name" value="Spore Coat Polysaccharide Biosynthesis Protein SpsA, Chain A"/>
    <property type="match status" value="1"/>
</dbReference>
<feature type="domain" description="Glycosyltransferase 2-like" evidence="3">
    <location>
        <begin position="5"/>
        <end position="126"/>
    </location>
</feature>
<dbReference type="STRING" id="1324352.OK18_09515"/>
<dbReference type="AlphaFoldDB" id="A0A0G3M472"/>